<dbReference type="eggNOG" id="ENOG5031TPE">
    <property type="taxonomic scope" value="Bacteria"/>
</dbReference>
<name>C0XUU6_CORLD</name>
<evidence type="ECO:0000256" key="2">
    <source>
        <dbReference type="SAM" id="Phobius"/>
    </source>
</evidence>
<keyword evidence="2" id="KW-0812">Transmembrane</keyword>
<keyword evidence="2" id="KW-0472">Membrane</keyword>
<protein>
    <recommendedName>
        <fullName evidence="5">Anti-sigma-D factor RsdA sigma factor binding region domain-containing protein</fullName>
    </recommendedName>
</protein>
<sequence>MMRDSDGNGHDSTSHLQPLVDDDAFLTALSHGEDPSGGRDPLAALLLELREDAYRQMPAAPAVQGSGHRRRPHPLVAGLIGAAAATAIVAGSGAALYNATPGSPLWGASTAVFGDRTSVVELASTLDELEVASEKGDAESTRNLLNQARALVGALGTRVDPAERAPAQAVPGSSVQVTVTETVHPEVPAPAQPPESVPPATEPAATVTQTVTVTKTVTEPAPLVTATTPASEPTAPELSSTTAEAALP</sequence>
<proteinExistence type="predicted"/>
<dbReference type="HOGENOM" id="CLU_068401_0_0_11"/>
<dbReference type="RefSeq" id="WP_006839509.1">
    <property type="nucleotide sequence ID" value="NZ_GG667191.1"/>
</dbReference>
<evidence type="ECO:0000256" key="1">
    <source>
        <dbReference type="SAM" id="MobiDB-lite"/>
    </source>
</evidence>
<dbReference type="STRING" id="525263.HMPREF0298_2216"/>
<dbReference type="Proteomes" id="UP000006196">
    <property type="component" value="Unassembled WGS sequence"/>
</dbReference>
<evidence type="ECO:0000313" key="4">
    <source>
        <dbReference type="Proteomes" id="UP000006196"/>
    </source>
</evidence>
<accession>C0XUU6</accession>
<evidence type="ECO:0000313" key="3">
    <source>
        <dbReference type="EMBL" id="EEI15962.1"/>
    </source>
</evidence>
<feature type="compositionally biased region" description="Polar residues" evidence="1">
    <location>
        <begin position="238"/>
        <end position="248"/>
    </location>
</feature>
<organism evidence="3 4">
    <name type="scientific">Corynebacterium lipophiloflavum (strain ATCC 700352 / DSM 44291 / CCUG 37336 / JCM 10383 / DMMZ 1944)</name>
    <dbReference type="NCBI Taxonomy" id="525263"/>
    <lineage>
        <taxon>Bacteria</taxon>
        <taxon>Bacillati</taxon>
        <taxon>Actinomycetota</taxon>
        <taxon>Actinomycetes</taxon>
        <taxon>Mycobacteriales</taxon>
        <taxon>Corynebacteriaceae</taxon>
        <taxon>Corynebacterium</taxon>
    </lineage>
</organism>
<dbReference type="AlphaFoldDB" id="C0XUU6"/>
<feature type="compositionally biased region" description="Low complexity" evidence="1">
    <location>
        <begin position="216"/>
        <end position="237"/>
    </location>
</feature>
<reference evidence="3" key="1">
    <citation type="submission" date="2009-01" db="EMBL/GenBank/DDBJ databases">
        <authorList>
            <person name="Qin X."/>
            <person name="Bachman B."/>
            <person name="Battles P."/>
            <person name="Bell A."/>
            <person name="Bess C."/>
            <person name="Bickham C."/>
            <person name="Chaboub L."/>
            <person name="Chen D."/>
            <person name="Coyle M."/>
            <person name="Deiros D.R."/>
            <person name="Dinh H."/>
            <person name="Forbes L."/>
            <person name="Fowler G."/>
            <person name="Francisco L."/>
            <person name="Fu Q."/>
            <person name="Gubbala S."/>
            <person name="Hale W."/>
            <person name="Han Y."/>
            <person name="Hemphill L."/>
            <person name="Highlander S.K."/>
            <person name="Hirani K."/>
            <person name="Hogues M."/>
            <person name="Jackson L."/>
            <person name="Jakkamsetti A."/>
            <person name="Javaid M."/>
            <person name="Jiang H."/>
            <person name="Korchina V."/>
            <person name="Kovar C."/>
            <person name="Lara F."/>
            <person name="Lee S."/>
            <person name="Mata R."/>
            <person name="Mathew T."/>
            <person name="Moen C."/>
            <person name="Morales K."/>
            <person name="Munidasa M."/>
            <person name="Nazareth L."/>
            <person name="Ngo R."/>
            <person name="Nguyen L."/>
            <person name="Okwuonu G."/>
            <person name="Ongeri F."/>
            <person name="Patil S."/>
            <person name="Petrosino J."/>
            <person name="Pham C."/>
            <person name="Pham P."/>
            <person name="Pu L.-L."/>
            <person name="Puazo M."/>
            <person name="Raj R."/>
            <person name="Reid J."/>
            <person name="Rouhana J."/>
            <person name="Saada N."/>
            <person name="Shang Y."/>
            <person name="Simmons D."/>
            <person name="Thornton R."/>
            <person name="Warren J."/>
            <person name="Weissenberger G."/>
            <person name="Zhang J."/>
            <person name="Zhang L."/>
            <person name="Zhou C."/>
            <person name="Zhu D."/>
            <person name="Muzny D."/>
            <person name="Worley K."/>
            <person name="Gibbs R."/>
        </authorList>
    </citation>
    <scope>NUCLEOTIDE SEQUENCE [LARGE SCALE GENOMIC DNA]</scope>
    <source>
        <strain evidence="3">DSM 44291</strain>
    </source>
</reference>
<keyword evidence="4" id="KW-1185">Reference proteome</keyword>
<evidence type="ECO:0008006" key="5">
    <source>
        <dbReference type="Google" id="ProtNLM"/>
    </source>
</evidence>
<dbReference type="OrthoDB" id="4426886at2"/>
<gene>
    <name evidence="3" type="ORF">HMPREF0298_2216</name>
</gene>
<feature type="transmembrane region" description="Helical" evidence="2">
    <location>
        <begin position="75"/>
        <end position="97"/>
    </location>
</feature>
<comment type="caution">
    <text evidence="3">The sequence shown here is derived from an EMBL/GenBank/DDBJ whole genome shotgun (WGS) entry which is preliminary data.</text>
</comment>
<feature type="region of interest" description="Disordered" evidence="1">
    <location>
        <begin position="186"/>
        <end position="205"/>
    </location>
</feature>
<dbReference type="EMBL" id="ACHJ01000169">
    <property type="protein sequence ID" value="EEI15962.1"/>
    <property type="molecule type" value="Genomic_DNA"/>
</dbReference>
<feature type="compositionally biased region" description="Pro residues" evidence="1">
    <location>
        <begin position="187"/>
        <end position="201"/>
    </location>
</feature>
<keyword evidence="2" id="KW-1133">Transmembrane helix</keyword>
<feature type="region of interest" description="Disordered" evidence="1">
    <location>
        <begin position="216"/>
        <end position="248"/>
    </location>
</feature>